<protein>
    <recommendedName>
        <fullName evidence="5">Ribosome-binding protein 1</fullName>
    </recommendedName>
</protein>
<feature type="compositionally biased region" description="Acidic residues" evidence="2">
    <location>
        <begin position="440"/>
        <end position="464"/>
    </location>
</feature>
<name>A0A061DBG3_BABBI</name>
<feature type="compositionally biased region" description="Low complexity" evidence="2">
    <location>
        <begin position="1398"/>
        <end position="1407"/>
    </location>
</feature>
<evidence type="ECO:0008006" key="5">
    <source>
        <dbReference type="Google" id="ProtNLM"/>
    </source>
</evidence>
<dbReference type="STRING" id="5866.A0A061DBG3"/>
<dbReference type="GeneID" id="24566419"/>
<feature type="region of interest" description="Disordered" evidence="2">
    <location>
        <begin position="898"/>
        <end position="961"/>
    </location>
</feature>
<dbReference type="KEGG" id="bbig:BBBOND_0403660"/>
<evidence type="ECO:0000256" key="1">
    <source>
        <dbReference type="SAM" id="Coils"/>
    </source>
</evidence>
<gene>
    <name evidence="3" type="ORF">BBBOND_0403660</name>
</gene>
<feature type="compositionally biased region" description="Pro residues" evidence="2">
    <location>
        <begin position="1408"/>
        <end position="1422"/>
    </location>
</feature>
<feature type="region of interest" description="Disordered" evidence="2">
    <location>
        <begin position="1178"/>
        <end position="1199"/>
    </location>
</feature>
<feature type="coiled-coil region" evidence="1">
    <location>
        <begin position="611"/>
        <end position="666"/>
    </location>
</feature>
<dbReference type="Proteomes" id="UP000033188">
    <property type="component" value="Chromosome 4"/>
</dbReference>
<sequence>MAAHGVKLETLKDCLQFLEWLKGRKWSALRNQLSGRLKRLLDKKYENVNQQQIEGALSIFLGHVSTFHNKLCKTAAKSAIQRITAKDALEAVLQCIPKLLSVIYFLQYHVDKRFAKVGGGDWANDMVGSLAMYVRFGPDYLKRMISNAGPIDKYLIATADTNAYGVIPGGFDPGELKELARDGYNQGSLMTGDLVNIFDKEKNPNNLFRDVFVTSAVSKNSAVEISNVANALRLVEDFCGIFEKVKGEDDFKSNLQARYHCISWLELKRHCSKIKRSLGSIFKGNRFSFNGYARPYDKLKTEDIATKMAKWLKNNLDAIRGKLKITSHKLDVKTFVTTNLIPYGFTFNGYNVGTGKNDYKALKKDWDAVIGELKKANEGLDKLKQILGGNQCSNGKKDKQPKRIPETNPEAKPEPEPEPRPEPEPEPGIASDSEPGIASDSDDDDETWGEDLEFVDEALGDEDAAPISPQKEAPPVKVPDAPKEVVSEQKVVKPTATKSEATKPATLKAEATPNQGKKAEGGQNQGKKAEGAPDQPTQNNGQSELKPLISPGGDNASPSSAEPLQPSSVASPDPKCSNGKPPIYLGFDSGKTKYCPRDGKTWDISERKKLHEKWDEQKQSYEFKLEQKQKEIEERLKRQKEAENLKMEVEERIKEDERQLQREAMLPRIDVVYRPQELSENLDVAYNTAAQRHLNRFVSPMPFDIIKPTNLDAVIDDSHGTPTTDINEPAMGGSSGIEVKDLDGAPVQNTDQLSKQNQDYYSTVDTIGSPYVEGDEIPDPFFSDKRQTEIDKEIETSQKNMDSKLRYRYYQGLGDAQNKWKKSLVDTEQAEKEERKRQIDARIQNVIERVRERNERKNKAAQNLDKKFEKTTENIWKTQLQQNLDYIEENVEDEDAKKRVQQKRLRQQKQLDQQNVSHDSPTSTVSALPSQPGNPAPAPSSQNTGGRDGHRRIPFVPREEDLMQRGDDVIYPDVVYSDPVDPFAKYGYGLGEMYTSFDGQPVVDKRREKEEKLLREKNKNDAKKRWVESHQRLYAQTHANSGFSGTPTGDSKGLAEAMPFHDNASVGIPMGMVLKPKKPAIAFPPLPQKKFGPGTPAVPQGIDLTKNKRPTKLPSVTTPNDTTYVTGEIDIIPIQHSTDISGAPIKDVTNKIPIAKVQDTLDYKLLLPDQPTGYPITNSNQDTPVQQPPPKFKPSDVSGSITSGFISDVESWRKKEIMYNNIKRDLEAHKKALANDQERRIKEAQRYGEGFKKMVHMHDDDRNQHLLDDVQESTEKLKLPSPRKLQDIVYPNDKPYVAPPVIDTLPHGLQSTEATGDVSKTFIDVKDSESLAEVGLSVDVLKQSPFQPLNDYDYGRTFMPPPVVAGGQLASTLDSPRLVSERSIPLFANPHLCTNPWSVSTSTSSTDTPPPPASPPPLTDHLPPPKTVREMLYWFVGLSQYGLIGVVTEHVYSLLRELNKDTSHPTDAIEVTGDPTTLTASNVTTKLTEACLYSATVIYKVRHNNDFKAFSTFDFKSVYSQFRYSSDPACLLCQLRDYAYACHYQLEFLKAQCNRVESHGGWQNCKYGSDTKTSSPLQAFLTDGWDSDFDTHLFDPCNLCLKSRIRMGFKRGDLPEKSQTGGTISTILSPSCGGSDPLLTLSSYLNCITRRTPRTTGELVSYFHYFGNSVYKALSQLPPISPSLILRLPTHQVK</sequence>
<evidence type="ECO:0000256" key="2">
    <source>
        <dbReference type="SAM" id="MobiDB-lite"/>
    </source>
</evidence>
<reference evidence="4" key="1">
    <citation type="journal article" date="2014" name="Nucleic Acids Res.">
        <title>The evolutionary dynamics of variant antigen genes in Babesia reveal a history of genomic innovation underlying host-parasite interaction.</title>
        <authorList>
            <person name="Jackson A.P."/>
            <person name="Otto T.D."/>
            <person name="Darby A."/>
            <person name="Ramaprasad A."/>
            <person name="Xia D."/>
            <person name="Echaide I.E."/>
            <person name="Farber M."/>
            <person name="Gahlot S."/>
            <person name="Gamble J."/>
            <person name="Gupta D."/>
            <person name="Gupta Y."/>
            <person name="Jackson L."/>
            <person name="Malandrin L."/>
            <person name="Malas T.B."/>
            <person name="Moussa E."/>
            <person name="Nair M."/>
            <person name="Reid A.J."/>
            <person name="Sanders M."/>
            <person name="Sharma J."/>
            <person name="Tracey A."/>
            <person name="Quail M.A."/>
            <person name="Weir W."/>
            <person name="Wastling J.M."/>
            <person name="Hall N."/>
            <person name="Willadsen P."/>
            <person name="Lingelbach K."/>
            <person name="Shiels B."/>
            <person name="Tait A."/>
            <person name="Berriman M."/>
            <person name="Allred D.R."/>
            <person name="Pain A."/>
        </authorList>
    </citation>
    <scope>NUCLEOTIDE SEQUENCE [LARGE SCALE GENOMIC DNA]</scope>
    <source>
        <strain evidence="4">Bond</strain>
    </source>
</reference>
<keyword evidence="4" id="KW-1185">Reference proteome</keyword>
<feature type="region of interest" description="Disordered" evidence="2">
    <location>
        <begin position="1100"/>
        <end position="1120"/>
    </location>
</feature>
<accession>A0A061DBG3</accession>
<feature type="compositionally biased region" description="Polar residues" evidence="2">
    <location>
        <begin position="556"/>
        <end position="570"/>
    </location>
</feature>
<proteinExistence type="predicted"/>
<feature type="compositionally biased region" description="Basic and acidic residues" evidence="2">
    <location>
        <begin position="395"/>
        <end position="423"/>
    </location>
</feature>
<dbReference type="OrthoDB" id="10044771at2759"/>
<feature type="region of interest" description="Disordered" evidence="2">
    <location>
        <begin position="387"/>
        <end position="598"/>
    </location>
</feature>
<dbReference type="EMBL" id="LK391710">
    <property type="protein sequence ID" value="CDR97878.1"/>
    <property type="molecule type" value="Genomic_DNA"/>
</dbReference>
<keyword evidence="1" id="KW-0175">Coiled coil</keyword>
<evidence type="ECO:0000313" key="4">
    <source>
        <dbReference type="Proteomes" id="UP000033188"/>
    </source>
</evidence>
<dbReference type="VEuPathDB" id="PiroplasmaDB:BBBOND_0403660"/>
<evidence type="ECO:0000313" key="3">
    <source>
        <dbReference type="EMBL" id="CDR97878.1"/>
    </source>
</evidence>
<dbReference type="RefSeq" id="XP_012770064.1">
    <property type="nucleotide sequence ID" value="XM_012914610.1"/>
</dbReference>
<feature type="compositionally biased region" description="Basic and acidic residues" evidence="2">
    <location>
        <begin position="480"/>
        <end position="491"/>
    </location>
</feature>
<feature type="region of interest" description="Disordered" evidence="2">
    <location>
        <begin position="1398"/>
        <end position="1422"/>
    </location>
</feature>
<feature type="compositionally biased region" description="Polar residues" evidence="2">
    <location>
        <begin position="915"/>
        <end position="931"/>
    </location>
</feature>
<organism evidence="3 4">
    <name type="scientific">Babesia bigemina</name>
    <dbReference type="NCBI Taxonomy" id="5866"/>
    <lineage>
        <taxon>Eukaryota</taxon>
        <taxon>Sar</taxon>
        <taxon>Alveolata</taxon>
        <taxon>Apicomplexa</taxon>
        <taxon>Aconoidasida</taxon>
        <taxon>Piroplasmida</taxon>
        <taxon>Babesiidae</taxon>
        <taxon>Babesia</taxon>
    </lineage>
</organism>
<feature type="coiled-coil region" evidence="1">
    <location>
        <begin position="847"/>
        <end position="897"/>
    </location>
</feature>